<accession>A0A0D5XY61</accession>
<dbReference type="Gene3D" id="2.60.40.1090">
    <property type="entry name" value="Fimbrial-type adhesion domain"/>
    <property type="match status" value="1"/>
</dbReference>
<dbReference type="GO" id="GO:0009289">
    <property type="term" value="C:pilus"/>
    <property type="evidence" value="ECO:0007669"/>
    <property type="project" value="InterPro"/>
</dbReference>
<name>A0A0D5XY61_9PSED</name>
<dbReference type="RefSeq" id="WP_045882211.1">
    <property type="nucleotide sequence ID" value="NZ_CP011110.1"/>
</dbReference>
<dbReference type="EMBL" id="CP011110">
    <property type="protein sequence ID" value="AKA23657.1"/>
    <property type="molecule type" value="Genomic_DNA"/>
</dbReference>
<dbReference type="InterPro" id="IPR000259">
    <property type="entry name" value="Adhesion_dom_fimbrial"/>
</dbReference>
<dbReference type="InterPro" id="IPR008966">
    <property type="entry name" value="Adhesion_dom_sf"/>
</dbReference>
<organism evidence="3 4">
    <name type="scientific">Pseudomonas chlororaphis</name>
    <dbReference type="NCBI Taxonomy" id="587753"/>
    <lineage>
        <taxon>Bacteria</taxon>
        <taxon>Pseudomonadati</taxon>
        <taxon>Pseudomonadota</taxon>
        <taxon>Gammaproteobacteria</taxon>
        <taxon>Pseudomonadales</taxon>
        <taxon>Pseudomonadaceae</taxon>
        <taxon>Pseudomonas</taxon>
    </lineage>
</organism>
<reference evidence="3 4" key="1">
    <citation type="journal article" date="2015" name="Mol. Plant Microbe Interact.">
        <title>Comparative Genomic Analysis of Pseudomonas chlororaphis PCL1606 Reveals New Insight into Antifungal Compounds Involved in Biocontrol.</title>
        <authorList>
            <person name="Calderon C.E."/>
            <person name="Ramos C."/>
            <person name="de Vicente A."/>
            <person name="Cazorla F.M."/>
        </authorList>
    </citation>
    <scope>NUCLEOTIDE SEQUENCE [LARGE SCALE GENOMIC DNA]</scope>
    <source>
        <strain evidence="3 4">PCL1606</strain>
    </source>
</reference>
<keyword evidence="1" id="KW-0732">Signal</keyword>
<evidence type="ECO:0000259" key="2">
    <source>
        <dbReference type="Pfam" id="PF00419"/>
    </source>
</evidence>
<dbReference type="InterPro" id="IPR036937">
    <property type="entry name" value="Adhesion_dom_fimbrial_sf"/>
</dbReference>
<evidence type="ECO:0000313" key="4">
    <source>
        <dbReference type="Proteomes" id="UP000032748"/>
    </source>
</evidence>
<proteinExistence type="predicted"/>
<dbReference type="Proteomes" id="UP000032748">
    <property type="component" value="Chromosome"/>
</dbReference>
<dbReference type="Pfam" id="PF00419">
    <property type="entry name" value="Fimbrial"/>
    <property type="match status" value="1"/>
</dbReference>
<sequence length="176" mass="18012">MKKKHSVLPGLALLLVAGHNQAADSTLTVTGRVRDNACAVATASKDFSVDLLENTTKQFHAVGATSPMVAFRIVLSPCGAATTAVKVGFTGAADSDNTSLLKLDGGSSHASGMGIQILDGAQAALPLNAASSTLPWTALKPGQTNTLGFHARLMATRVPVTAGHVNATATFTLEFQ</sequence>
<evidence type="ECO:0000313" key="3">
    <source>
        <dbReference type="EMBL" id="AKA23657.1"/>
    </source>
</evidence>
<dbReference type="OrthoDB" id="6896277at2"/>
<dbReference type="PANTHER" id="PTHR33420:SF25">
    <property type="entry name" value="PROTEIN FIMF"/>
    <property type="match status" value="1"/>
</dbReference>
<feature type="domain" description="Fimbrial-type adhesion" evidence="2">
    <location>
        <begin position="29"/>
        <end position="176"/>
    </location>
</feature>
<protein>
    <submittedName>
        <fullName evidence="3">Fimbrial protein FimF</fullName>
    </submittedName>
</protein>
<dbReference type="AlphaFoldDB" id="A0A0D5XY61"/>
<feature type="signal peptide" evidence="1">
    <location>
        <begin position="1"/>
        <end position="22"/>
    </location>
</feature>
<dbReference type="PATRIC" id="fig|587753.10.peg.2200"/>
<dbReference type="InterPro" id="IPR050263">
    <property type="entry name" value="Bact_Fimbrial_Adh_Pro"/>
</dbReference>
<dbReference type="SUPFAM" id="SSF49401">
    <property type="entry name" value="Bacterial adhesins"/>
    <property type="match status" value="1"/>
</dbReference>
<dbReference type="KEGG" id="pcz:PCL1606_22040"/>
<dbReference type="PANTHER" id="PTHR33420">
    <property type="entry name" value="FIMBRIAL SUBUNIT ELFA-RELATED"/>
    <property type="match status" value="1"/>
</dbReference>
<dbReference type="GO" id="GO:0043709">
    <property type="term" value="P:cell adhesion involved in single-species biofilm formation"/>
    <property type="evidence" value="ECO:0007669"/>
    <property type="project" value="TreeGrafter"/>
</dbReference>
<feature type="chain" id="PRO_5002299447" evidence="1">
    <location>
        <begin position="23"/>
        <end position="176"/>
    </location>
</feature>
<evidence type="ECO:0000256" key="1">
    <source>
        <dbReference type="SAM" id="SignalP"/>
    </source>
</evidence>
<gene>
    <name evidence="3" type="ORF">PCL1606_22040</name>
</gene>